<evidence type="ECO:0000313" key="3">
    <source>
        <dbReference type="Proteomes" id="UP000198775"/>
    </source>
</evidence>
<keyword evidence="3" id="KW-1185">Reference proteome</keyword>
<dbReference type="RefSeq" id="WP_092657580.1">
    <property type="nucleotide sequence ID" value="NZ_FOCX01000002.1"/>
</dbReference>
<organism evidence="2 3">
    <name type="scientific">Halorientalis persicus</name>
    <dbReference type="NCBI Taxonomy" id="1367881"/>
    <lineage>
        <taxon>Archaea</taxon>
        <taxon>Methanobacteriati</taxon>
        <taxon>Methanobacteriota</taxon>
        <taxon>Stenosarchaea group</taxon>
        <taxon>Halobacteria</taxon>
        <taxon>Halobacteriales</taxon>
        <taxon>Haloarculaceae</taxon>
        <taxon>Halorientalis</taxon>
    </lineage>
</organism>
<name>A0A1H8FC24_9EURY</name>
<dbReference type="Proteomes" id="UP000198775">
    <property type="component" value="Unassembled WGS sequence"/>
</dbReference>
<comment type="similarity">
    <text evidence="1">Belongs to the CTAG/PCC1 family.</text>
</comment>
<dbReference type="AlphaFoldDB" id="A0A1H8FC24"/>
<proteinExistence type="inferred from homology"/>
<accession>A0A1H8FC24</accession>
<dbReference type="Gene3D" id="3.30.310.50">
    <property type="entry name" value="Alpha-D-phosphohexomutase, C-terminal domain"/>
    <property type="match status" value="1"/>
</dbReference>
<protein>
    <submittedName>
        <fullName evidence="2">KEOPS complex subunit Pcc1</fullName>
    </submittedName>
</protein>
<gene>
    <name evidence="2" type="ORF">SAMN05216388_1002244</name>
</gene>
<dbReference type="Pfam" id="PF09341">
    <property type="entry name" value="Pcc1"/>
    <property type="match status" value="1"/>
</dbReference>
<dbReference type="EMBL" id="FOCX01000002">
    <property type="protein sequence ID" value="SEN29065.1"/>
    <property type="molecule type" value="Genomic_DNA"/>
</dbReference>
<reference evidence="3" key="1">
    <citation type="submission" date="2016-10" db="EMBL/GenBank/DDBJ databases">
        <authorList>
            <person name="Varghese N."/>
            <person name="Submissions S."/>
        </authorList>
    </citation>
    <scope>NUCLEOTIDE SEQUENCE [LARGE SCALE GENOMIC DNA]</scope>
    <source>
        <strain evidence="3">IBRC-M 10043</strain>
    </source>
</reference>
<evidence type="ECO:0000313" key="2">
    <source>
        <dbReference type="EMBL" id="SEN29065.1"/>
    </source>
</evidence>
<dbReference type="OrthoDB" id="8982at2157"/>
<sequence length="86" mass="9044">MARAHDAVLSFTFEDERRARTVEHSVRPEVGAIAGDRTTATLDREAATVTVTVEADDLVALRAGINTWSTLVSVGEAADATACGSL</sequence>
<evidence type="ECO:0000256" key="1">
    <source>
        <dbReference type="ARBA" id="ARBA00007073"/>
    </source>
</evidence>
<dbReference type="NCBIfam" id="NF011470">
    <property type="entry name" value="PRK14887.1"/>
    <property type="match status" value="1"/>
</dbReference>
<dbReference type="InterPro" id="IPR015419">
    <property type="entry name" value="CTAG/Pcc1"/>
</dbReference>